<protein>
    <recommendedName>
        <fullName evidence="3">DUF3102 domain-containing protein</fullName>
    </recommendedName>
</protein>
<evidence type="ECO:0008006" key="3">
    <source>
        <dbReference type="Google" id="ProtNLM"/>
    </source>
</evidence>
<comment type="caution">
    <text evidence="1">The sequence shown here is derived from an EMBL/GenBank/DDBJ whole genome shotgun (WGS) entry which is preliminary data.</text>
</comment>
<dbReference type="Proteomes" id="UP000325333">
    <property type="component" value="Unassembled WGS sequence"/>
</dbReference>
<evidence type="ECO:0000313" key="2">
    <source>
        <dbReference type="Proteomes" id="UP000325333"/>
    </source>
</evidence>
<reference evidence="1 2" key="1">
    <citation type="submission" date="2019-07" db="EMBL/GenBank/DDBJ databases">
        <title>Genome sequencing of the stress-tolerant strain Azospirillum brasilense Az19.</title>
        <authorList>
            <person name="Maroniche G.A."/>
            <person name="Garcia J.E."/>
            <person name="Pagnussat L."/>
            <person name="Amenta M."/>
            <person name="Creus C.M."/>
        </authorList>
    </citation>
    <scope>NUCLEOTIDE SEQUENCE [LARGE SCALE GENOMIC DNA]</scope>
    <source>
        <strain evidence="1 2">Az19</strain>
    </source>
</reference>
<dbReference type="InterPro" id="IPR021451">
    <property type="entry name" value="DUF3102"/>
</dbReference>
<sequence>MMKMNARQLGSTRLAMLNKPRELDTRAEFAEDIRRNWLNALEATVQVGRRLNEAKEKLPHGEYEAMVEQDLPFKPATARKLREVATFVDAGKVPLEQLPEAYSTVYAIATMPEERRQEALELGIIRPDMTRRELEQFKGPAPPPTLPAPTQRVLGAILTTLPHSLDAGLKTPFTGTPVNTLAAFPFKSTVEEPPTIDIGIEPATIDCQPDSTNDEPSPRTASELMALPWYVDQDSLGTVLATGNGVTVLVIDPHHDTMLDDTAIAALAEHIAQLHNASLRAGH</sequence>
<dbReference type="AlphaFoldDB" id="A0A5B0KM05"/>
<dbReference type="Pfam" id="PF11300">
    <property type="entry name" value="DUF3102"/>
    <property type="match status" value="1"/>
</dbReference>
<gene>
    <name evidence="1" type="ORF">FH063_004307</name>
</gene>
<dbReference type="EMBL" id="VEWN01000030">
    <property type="protein sequence ID" value="KAA1052428.1"/>
    <property type="molecule type" value="Genomic_DNA"/>
</dbReference>
<dbReference type="RefSeq" id="WP_149651779.1">
    <property type="nucleotide sequence ID" value="NZ_VEWN01000030.1"/>
</dbReference>
<proteinExistence type="predicted"/>
<organism evidence="1 2">
    <name type="scientific">Azospirillum argentinense</name>
    <dbReference type="NCBI Taxonomy" id="2970906"/>
    <lineage>
        <taxon>Bacteria</taxon>
        <taxon>Pseudomonadati</taxon>
        <taxon>Pseudomonadota</taxon>
        <taxon>Alphaproteobacteria</taxon>
        <taxon>Rhodospirillales</taxon>
        <taxon>Azospirillaceae</taxon>
        <taxon>Azospirillum</taxon>
    </lineage>
</organism>
<accession>A0A5B0KM05</accession>
<name>A0A5B0KM05_9PROT</name>
<evidence type="ECO:0000313" key="1">
    <source>
        <dbReference type="EMBL" id="KAA1052428.1"/>
    </source>
</evidence>